<feature type="domain" description="SnoaL-like" evidence="1">
    <location>
        <begin position="14"/>
        <end position="107"/>
    </location>
</feature>
<dbReference type="EMBL" id="QWDC01000004">
    <property type="protein sequence ID" value="RFZ90462.1"/>
    <property type="molecule type" value="Genomic_DNA"/>
</dbReference>
<dbReference type="Pfam" id="PF12680">
    <property type="entry name" value="SnoaL_2"/>
    <property type="match status" value="1"/>
</dbReference>
<proteinExistence type="predicted"/>
<evidence type="ECO:0000313" key="2">
    <source>
        <dbReference type="EMBL" id="RFZ90462.1"/>
    </source>
</evidence>
<accession>A0A372NNE1</accession>
<dbReference type="InterPro" id="IPR037401">
    <property type="entry name" value="SnoaL-like"/>
</dbReference>
<sequence length="115" mass="13146">MSANNKTILQTANEFVAKGDYESFLNYCTDDTEWNFIGDQVLHGKEAVKQYMAKAYIEPPIFDIETIIAEGDYVTAIGQISMKNKEGKMISYDYCDVWLLRDGKLAELKAFVIER</sequence>
<organism evidence="2 3">
    <name type="scientific">Mucilaginibacter conchicola</name>
    <dbReference type="NCBI Taxonomy" id="2303333"/>
    <lineage>
        <taxon>Bacteria</taxon>
        <taxon>Pseudomonadati</taxon>
        <taxon>Bacteroidota</taxon>
        <taxon>Sphingobacteriia</taxon>
        <taxon>Sphingobacteriales</taxon>
        <taxon>Sphingobacteriaceae</taxon>
        <taxon>Mucilaginibacter</taxon>
    </lineage>
</organism>
<dbReference type="SUPFAM" id="SSF54427">
    <property type="entry name" value="NTF2-like"/>
    <property type="match status" value="1"/>
</dbReference>
<comment type="caution">
    <text evidence="2">The sequence shown here is derived from an EMBL/GenBank/DDBJ whole genome shotgun (WGS) entry which is preliminary data.</text>
</comment>
<dbReference type="InterPro" id="IPR032710">
    <property type="entry name" value="NTF2-like_dom_sf"/>
</dbReference>
<protein>
    <submittedName>
        <fullName evidence="2">Nuclear transport factor 2 family protein</fullName>
    </submittedName>
</protein>
<reference evidence="2 3" key="1">
    <citation type="submission" date="2018-08" db="EMBL/GenBank/DDBJ databases">
        <title>Mucilaginibacter sp. MYSH2.</title>
        <authorList>
            <person name="Seo T."/>
        </authorList>
    </citation>
    <scope>NUCLEOTIDE SEQUENCE [LARGE SCALE GENOMIC DNA]</scope>
    <source>
        <strain evidence="2 3">MYSH2</strain>
    </source>
</reference>
<keyword evidence="3" id="KW-1185">Reference proteome</keyword>
<dbReference type="Proteomes" id="UP000264217">
    <property type="component" value="Unassembled WGS sequence"/>
</dbReference>
<gene>
    <name evidence="2" type="ORF">D0C36_21995</name>
</gene>
<name>A0A372NNE1_9SPHI</name>
<dbReference type="PANTHER" id="PTHR41252:SF1">
    <property type="entry name" value="BLR2505 PROTEIN"/>
    <property type="match status" value="1"/>
</dbReference>
<evidence type="ECO:0000313" key="3">
    <source>
        <dbReference type="Proteomes" id="UP000264217"/>
    </source>
</evidence>
<evidence type="ECO:0000259" key="1">
    <source>
        <dbReference type="Pfam" id="PF12680"/>
    </source>
</evidence>
<dbReference type="OrthoDB" id="6692273at2"/>
<dbReference type="RefSeq" id="WP_117393874.1">
    <property type="nucleotide sequence ID" value="NZ_QWDC01000004.1"/>
</dbReference>
<dbReference type="AlphaFoldDB" id="A0A372NNE1"/>
<dbReference type="Gene3D" id="3.10.450.50">
    <property type="match status" value="1"/>
</dbReference>
<dbReference type="PANTHER" id="PTHR41252">
    <property type="entry name" value="BLR2505 PROTEIN"/>
    <property type="match status" value="1"/>
</dbReference>